<dbReference type="InterPro" id="IPR035068">
    <property type="entry name" value="TldD/PmbA_N"/>
</dbReference>
<keyword evidence="2" id="KW-0645">Protease</keyword>
<proteinExistence type="inferred from homology"/>
<evidence type="ECO:0000259" key="7">
    <source>
        <dbReference type="Pfam" id="PF19290"/>
    </source>
</evidence>
<evidence type="ECO:0000256" key="3">
    <source>
        <dbReference type="ARBA" id="ARBA00022801"/>
    </source>
</evidence>
<organism evidence="8 9">
    <name type="scientific">Candidatus Fervidibacter sacchari</name>
    <dbReference type="NCBI Taxonomy" id="1448929"/>
    <lineage>
        <taxon>Bacteria</taxon>
        <taxon>Candidatus Fervidibacterota</taxon>
        <taxon>Candidatus Fervidibacter</taxon>
    </lineage>
</organism>
<dbReference type="Pfam" id="PF01523">
    <property type="entry name" value="PmbA_TldD_1st"/>
    <property type="match status" value="1"/>
</dbReference>
<protein>
    <submittedName>
        <fullName evidence="8">TldD protein</fullName>
    </submittedName>
</protein>
<dbReference type="EMBL" id="JANUCP010000003">
    <property type="protein sequence ID" value="MCS3919425.1"/>
    <property type="molecule type" value="Genomic_DNA"/>
</dbReference>
<feature type="domain" description="Metalloprotease TldD/E C-terminal" evidence="6">
    <location>
        <begin position="234"/>
        <end position="451"/>
    </location>
</feature>
<keyword evidence="3" id="KW-0378">Hydrolase</keyword>
<dbReference type="Proteomes" id="UP001204798">
    <property type="component" value="Unassembled WGS sequence"/>
</dbReference>
<keyword evidence="4" id="KW-0482">Metalloprotease</keyword>
<reference evidence="8 9" key="1">
    <citation type="submission" date="2022-08" db="EMBL/GenBank/DDBJ databases">
        <title>Bacterial and archaeal communities from various locations to study Microbial Dark Matter (Phase II).</title>
        <authorList>
            <person name="Stepanauskas R."/>
        </authorList>
    </citation>
    <scope>NUCLEOTIDE SEQUENCE [LARGE SCALE GENOMIC DNA]</scope>
    <source>
        <strain evidence="8 9">PD1</strain>
    </source>
</reference>
<evidence type="ECO:0000256" key="4">
    <source>
        <dbReference type="ARBA" id="ARBA00023049"/>
    </source>
</evidence>
<dbReference type="PANTHER" id="PTHR30624">
    <property type="entry name" value="UNCHARACTERIZED PROTEIN TLDD AND PMBA"/>
    <property type="match status" value="1"/>
</dbReference>
<evidence type="ECO:0000313" key="8">
    <source>
        <dbReference type="EMBL" id="MCS3919425.1"/>
    </source>
</evidence>
<name>A0ABT2ENJ5_9BACT</name>
<dbReference type="Pfam" id="PF19289">
    <property type="entry name" value="PmbA_TldD_3rd"/>
    <property type="match status" value="1"/>
</dbReference>
<evidence type="ECO:0000256" key="1">
    <source>
        <dbReference type="ARBA" id="ARBA00005836"/>
    </source>
</evidence>
<evidence type="ECO:0000313" key="9">
    <source>
        <dbReference type="Proteomes" id="UP001204798"/>
    </source>
</evidence>
<dbReference type="Pfam" id="PF19290">
    <property type="entry name" value="PmbA_TldD_2nd"/>
    <property type="match status" value="1"/>
</dbReference>
<dbReference type="SUPFAM" id="SSF111283">
    <property type="entry name" value="Putative modulator of DNA gyrase, PmbA/TldD"/>
    <property type="match status" value="1"/>
</dbReference>
<dbReference type="Gene3D" id="3.30.2290.10">
    <property type="entry name" value="PmbA/TldD superfamily"/>
    <property type="match status" value="1"/>
</dbReference>
<dbReference type="InterPro" id="IPR051463">
    <property type="entry name" value="Peptidase_U62_metallo"/>
</dbReference>
<feature type="domain" description="Metalloprotease TldD/E N-terminal" evidence="5">
    <location>
        <begin position="20"/>
        <end position="84"/>
    </location>
</feature>
<comment type="similarity">
    <text evidence="1">Belongs to the peptidase U62 family.</text>
</comment>
<dbReference type="PANTHER" id="PTHR30624:SF10">
    <property type="entry name" value="CONSERVED PROTEIN"/>
    <property type="match status" value="1"/>
</dbReference>
<dbReference type="InterPro" id="IPR045569">
    <property type="entry name" value="Metalloprtase-TldD/E_C"/>
</dbReference>
<dbReference type="RefSeq" id="WP_259095831.1">
    <property type="nucleotide sequence ID" value="NZ_CP130454.1"/>
</dbReference>
<evidence type="ECO:0000256" key="2">
    <source>
        <dbReference type="ARBA" id="ARBA00022670"/>
    </source>
</evidence>
<sequence length="481" mass="53181">MKDLALRALDTAKKLGATYADVRILLTRREDILVKNERVASLEQTEDIGVGVRVIADGAWGFAATREVTPEALDKCVAQAVEIAKASATLKEREVVLAPEPAHVAFWETPIEVDPFAISLDKKVETLRQCTQIMRKFPEVKVAVGWMSFQRKHQWFASTEGAIIEQILTRSGAGIQAQATDGSDLQVRSYPQSHGGQFMSKGYELVEELRLADHAEQIAEEAKALLTADPCPEGEFDLILDGSQLALQIHESVGHALELDRVFGSEANYAGTSFATPEKLGNFQYGSPIVNIVADATSPGGLATFGYDDEGVQAQRWHLIKDGILVDYLTSRETAARLGAERSHGCMRADGWQNLPIIRMVNISLMPKEGTLDDLIADTKHAIFMAVNRSWSIDNQRVQFQFGCEIGWEIKDGKKVRMVKNPCYAGITWEFWRSCDFICGESEFVLWGVPNCGKGQPPQRAEMSHGAAPARFRKVKVFPAK</sequence>
<dbReference type="InterPro" id="IPR036059">
    <property type="entry name" value="TldD/PmbA_sf"/>
</dbReference>
<feature type="domain" description="Metalloprotease TldD/E central" evidence="7">
    <location>
        <begin position="114"/>
        <end position="226"/>
    </location>
</feature>
<evidence type="ECO:0000259" key="5">
    <source>
        <dbReference type="Pfam" id="PF01523"/>
    </source>
</evidence>
<evidence type="ECO:0000259" key="6">
    <source>
        <dbReference type="Pfam" id="PF19289"/>
    </source>
</evidence>
<comment type="caution">
    <text evidence="8">The sequence shown here is derived from an EMBL/GenBank/DDBJ whole genome shotgun (WGS) entry which is preliminary data.</text>
</comment>
<dbReference type="InterPro" id="IPR045570">
    <property type="entry name" value="Metalloprtase-TldD/E_cen_dom"/>
</dbReference>
<keyword evidence="9" id="KW-1185">Reference proteome</keyword>
<accession>A0ABT2ENJ5</accession>
<gene>
    <name evidence="8" type="ORF">M2350_001838</name>
</gene>
<dbReference type="InterPro" id="IPR002510">
    <property type="entry name" value="Metalloprtase-TldD/E_N"/>
</dbReference>